<proteinExistence type="predicted"/>
<organism evidence="10 11">
    <name type="scientific">Meristemomyces frigidus</name>
    <dbReference type="NCBI Taxonomy" id="1508187"/>
    <lineage>
        <taxon>Eukaryota</taxon>
        <taxon>Fungi</taxon>
        <taxon>Dikarya</taxon>
        <taxon>Ascomycota</taxon>
        <taxon>Pezizomycotina</taxon>
        <taxon>Dothideomycetes</taxon>
        <taxon>Dothideomycetidae</taxon>
        <taxon>Mycosphaerellales</taxon>
        <taxon>Teratosphaeriaceae</taxon>
        <taxon>Meristemomyces</taxon>
    </lineage>
</organism>
<evidence type="ECO:0000256" key="7">
    <source>
        <dbReference type="SAM" id="MobiDB-lite"/>
    </source>
</evidence>
<feature type="compositionally biased region" description="Low complexity" evidence="7">
    <location>
        <begin position="511"/>
        <end position="542"/>
    </location>
</feature>
<dbReference type="PANTHER" id="PTHR22765:SF416">
    <property type="entry name" value="E3 UBIQUITIN-PROTEIN LIGASE GODZILLA"/>
    <property type="match status" value="1"/>
</dbReference>
<evidence type="ECO:0000256" key="8">
    <source>
        <dbReference type="SAM" id="Phobius"/>
    </source>
</evidence>
<reference evidence="10" key="1">
    <citation type="submission" date="2023-08" db="EMBL/GenBank/DDBJ databases">
        <title>Black Yeasts Isolated from many extreme environments.</title>
        <authorList>
            <person name="Coleine C."/>
            <person name="Stajich J.E."/>
            <person name="Selbmann L."/>
        </authorList>
    </citation>
    <scope>NUCLEOTIDE SEQUENCE</scope>
    <source>
        <strain evidence="10">CCFEE 5401</strain>
    </source>
</reference>
<keyword evidence="8" id="KW-1133">Transmembrane helix</keyword>
<dbReference type="InterPro" id="IPR051826">
    <property type="entry name" value="E3_ubiquitin-ligase_domain"/>
</dbReference>
<dbReference type="SUPFAM" id="SSF57850">
    <property type="entry name" value="RING/U-box"/>
    <property type="match status" value="1"/>
</dbReference>
<dbReference type="PANTHER" id="PTHR22765">
    <property type="entry name" value="RING FINGER AND PROTEASE ASSOCIATED DOMAIN-CONTAINING"/>
    <property type="match status" value="1"/>
</dbReference>
<evidence type="ECO:0000256" key="3">
    <source>
        <dbReference type="ARBA" id="ARBA00022771"/>
    </source>
</evidence>
<protein>
    <recommendedName>
        <fullName evidence="9">RING-type domain-containing protein</fullName>
    </recommendedName>
</protein>
<name>A0AAN7TJX4_9PEZI</name>
<dbReference type="Gene3D" id="3.30.40.10">
    <property type="entry name" value="Zinc/RING finger domain, C3HC4 (zinc finger)"/>
    <property type="match status" value="1"/>
</dbReference>
<keyword evidence="4" id="KW-0833">Ubl conjugation pathway</keyword>
<dbReference type="CDD" id="cd16473">
    <property type="entry name" value="RING-H2_RNF103"/>
    <property type="match status" value="1"/>
</dbReference>
<evidence type="ECO:0000256" key="2">
    <source>
        <dbReference type="ARBA" id="ARBA00022723"/>
    </source>
</evidence>
<feature type="compositionally biased region" description="Polar residues" evidence="7">
    <location>
        <begin position="291"/>
        <end position="309"/>
    </location>
</feature>
<keyword evidence="8" id="KW-0812">Transmembrane</keyword>
<keyword evidence="5" id="KW-0862">Zinc</keyword>
<feature type="region of interest" description="Disordered" evidence="7">
    <location>
        <begin position="484"/>
        <end position="546"/>
    </location>
</feature>
<evidence type="ECO:0000256" key="4">
    <source>
        <dbReference type="ARBA" id="ARBA00022786"/>
    </source>
</evidence>
<dbReference type="GO" id="GO:0061630">
    <property type="term" value="F:ubiquitin protein ligase activity"/>
    <property type="evidence" value="ECO:0007669"/>
    <property type="project" value="TreeGrafter"/>
</dbReference>
<evidence type="ECO:0000256" key="5">
    <source>
        <dbReference type="ARBA" id="ARBA00022833"/>
    </source>
</evidence>
<dbReference type="InterPro" id="IPR001841">
    <property type="entry name" value="Znf_RING"/>
</dbReference>
<keyword evidence="8" id="KW-0472">Membrane</keyword>
<evidence type="ECO:0000313" key="10">
    <source>
        <dbReference type="EMBL" id="KAK5109952.1"/>
    </source>
</evidence>
<dbReference type="GO" id="GO:0006511">
    <property type="term" value="P:ubiquitin-dependent protein catabolic process"/>
    <property type="evidence" value="ECO:0007669"/>
    <property type="project" value="TreeGrafter"/>
</dbReference>
<feature type="transmembrane region" description="Helical" evidence="8">
    <location>
        <begin position="217"/>
        <end position="242"/>
    </location>
</feature>
<evidence type="ECO:0000256" key="1">
    <source>
        <dbReference type="ARBA" id="ARBA00004906"/>
    </source>
</evidence>
<comment type="caution">
    <text evidence="10">The sequence shown here is derived from an EMBL/GenBank/DDBJ whole genome shotgun (WGS) entry which is preliminary data.</text>
</comment>
<keyword evidence="3 6" id="KW-0863">Zinc-finger</keyword>
<evidence type="ECO:0000259" key="9">
    <source>
        <dbReference type="PROSITE" id="PS50089"/>
    </source>
</evidence>
<dbReference type="PROSITE" id="PS50089">
    <property type="entry name" value="ZF_RING_2"/>
    <property type="match status" value="1"/>
</dbReference>
<feature type="region of interest" description="Disordered" evidence="7">
    <location>
        <begin position="289"/>
        <end position="342"/>
    </location>
</feature>
<dbReference type="Proteomes" id="UP001310890">
    <property type="component" value="Unassembled WGS sequence"/>
</dbReference>
<keyword evidence="2" id="KW-0479">Metal-binding</keyword>
<dbReference type="InterPro" id="IPR024766">
    <property type="entry name" value="Znf_RING_H2"/>
</dbReference>
<dbReference type="AlphaFoldDB" id="A0AAN7TJX4"/>
<evidence type="ECO:0000256" key="6">
    <source>
        <dbReference type="PROSITE-ProRule" id="PRU00175"/>
    </source>
</evidence>
<dbReference type="GO" id="GO:0005737">
    <property type="term" value="C:cytoplasm"/>
    <property type="evidence" value="ECO:0007669"/>
    <property type="project" value="TreeGrafter"/>
</dbReference>
<dbReference type="Pfam" id="PF12678">
    <property type="entry name" value="zf-rbx1"/>
    <property type="match status" value="1"/>
</dbReference>
<evidence type="ECO:0000313" key="11">
    <source>
        <dbReference type="Proteomes" id="UP001310890"/>
    </source>
</evidence>
<dbReference type="EMBL" id="JAVRRL010000056">
    <property type="protein sequence ID" value="KAK5109952.1"/>
    <property type="molecule type" value="Genomic_DNA"/>
</dbReference>
<sequence>MAASSLQIVTLDLPNPSYSTALSYTRINSTVSFTYLLSTNIRTLSTNGASQSLGGLLYVPTLSDAACENATASYLPNNVTRLDNLPDNGAGRSLVALAPWTSPNCVLEYLHDARPDIVLFFLPGDNGTAEPPDMNDPVWGLGDGGSWKRSNGFPVYALPGQSAQILLEASSQYSGNMTNVPYGHRLTEWYDSRDFVRLQVDVDTGYAGGPASALPSLWVFLLVVLGILLAIIGFTSAIMHAIQYRRRQALRRRVANGDVDLEALGIKRLTVPQSLLDTMPLYTYGTGAPVASSSSRPTAAKPTVSTNENSKIDSPASSRPPSPAPVIRPTRPTRGRSYRPTPFQQPTCAICLDDFVPAYIPQQENSSSTAEVVEGTTVRSLPCHHIFHPECIDAFLLSTSSLCPMCKKSCLPRGYCPKNVTNAMVRRERLVRRIRPDGSEDVGGLVQGDWRRGGAFGVSGGSARDWRHRLWDARWRDLAMGVPRRGTAGDRATVPATSSTPIGTGQITEMTTPAPLAPLEPTNPGTPSPSSACPAPTQPASAVGRREWARQRAIALLGRQALPPDADADDEVAARSREGGWRKVVRGVFPGFGGRGR</sequence>
<feature type="domain" description="RING-type" evidence="9">
    <location>
        <begin position="348"/>
        <end position="407"/>
    </location>
</feature>
<gene>
    <name evidence="10" type="ORF">LTR62_006441</name>
</gene>
<feature type="compositionally biased region" description="Polar residues" evidence="7">
    <location>
        <begin position="495"/>
        <end position="510"/>
    </location>
</feature>
<dbReference type="InterPro" id="IPR013083">
    <property type="entry name" value="Znf_RING/FYVE/PHD"/>
</dbReference>
<accession>A0AAN7TJX4</accession>
<comment type="pathway">
    <text evidence="1">Protein modification; protein ubiquitination.</text>
</comment>
<dbReference type="SMART" id="SM00184">
    <property type="entry name" value="RING"/>
    <property type="match status" value="1"/>
</dbReference>
<dbReference type="GO" id="GO:0008270">
    <property type="term" value="F:zinc ion binding"/>
    <property type="evidence" value="ECO:0007669"/>
    <property type="project" value="UniProtKB-KW"/>
</dbReference>